<dbReference type="SUPFAM" id="SSF46785">
    <property type="entry name" value="Winged helix' DNA-binding domain"/>
    <property type="match status" value="1"/>
</dbReference>
<comment type="caution">
    <text evidence="7">The sequence shown here is derived from an EMBL/GenBank/DDBJ whole genome shotgun (WGS) entry which is preliminary data.</text>
</comment>
<dbReference type="Gene3D" id="3.40.50.2300">
    <property type="match status" value="1"/>
</dbReference>
<dbReference type="PANTHER" id="PTHR33204:SF29">
    <property type="entry name" value="TRANSCRIPTIONAL REGULATOR"/>
    <property type="match status" value="1"/>
</dbReference>
<dbReference type="PROSITE" id="PS51118">
    <property type="entry name" value="HTH_HXLR"/>
    <property type="match status" value="1"/>
</dbReference>
<evidence type="ECO:0000256" key="2">
    <source>
        <dbReference type="ARBA" id="ARBA00023125"/>
    </source>
</evidence>
<gene>
    <name evidence="7" type="ORF">ICL16_10215</name>
</gene>
<feature type="domain" description="Response regulatory" evidence="5">
    <location>
        <begin position="116"/>
        <end position="228"/>
    </location>
</feature>
<dbReference type="AlphaFoldDB" id="A0A8J7CCT7"/>
<feature type="modified residue" description="4-aspartylphosphate" evidence="4">
    <location>
        <position position="164"/>
    </location>
</feature>
<evidence type="ECO:0000256" key="3">
    <source>
        <dbReference type="ARBA" id="ARBA00023163"/>
    </source>
</evidence>
<dbReference type="InterPro" id="IPR036388">
    <property type="entry name" value="WH-like_DNA-bd_sf"/>
</dbReference>
<dbReference type="Proteomes" id="UP000629098">
    <property type="component" value="Unassembled WGS sequence"/>
</dbReference>
<dbReference type="InterPro" id="IPR036390">
    <property type="entry name" value="WH_DNA-bd_sf"/>
</dbReference>
<dbReference type="PANTHER" id="PTHR33204">
    <property type="entry name" value="TRANSCRIPTIONAL REGULATOR, MARR FAMILY"/>
    <property type="match status" value="1"/>
</dbReference>
<feature type="domain" description="HTH hxlR-type" evidence="6">
    <location>
        <begin position="8"/>
        <end position="106"/>
    </location>
</feature>
<keyword evidence="2" id="KW-0238">DNA-binding</keyword>
<dbReference type="Pfam" id="PF01638">
    <property type="entry name" value="HxlR"/>
    <property type="match status" value="1"/>
</dbReference>
<reference evidence="7" key="1">
    <citation type="submission" date="2020-09" db="EMBL/GenBank/DDBJ databases">
        <title>Iningainema tapete sp. nov. (Scytonemataceae, Cyanobacteria) from greenhouses in central Florida (USA) produces two types of nodularin with biosynthetic potential for microcystin-LR and anabaenopeptins.</title>
        <authorList>
            <person name="Berthold D.E."/>
            <person name="Lefler F.W."/>
            <person name="Huang I.-S."/>
            <person name="Abdulla H."/>
            <person name="Zimba P.V."/>
            <person name="Laughinghouse H.D. IV."/>
        </authorList>
    </citation>
    <scope>NUCLEOTIDE SEQUENCE</scope>
    <source>
        <strain evidence="7">BLCCT55</strain>
    </source>
</reference>
<keyword evidence="4" id="KW-0597">Phosphoprotein</keyword>
<dbReference type="Gene3D" id="1.10.10.10">
    <property type="entry name" value="Winged helix-like DNA-binding domain superfamily/Winged helix DNA-binding domain"/>
    <property type="match status" value="1"/>
</dbReference>
<evidence type="ECO:0000259" key="6">
    <source>
        <dbReference type="PROSITE" id="PS51118"/>
    </source>
</evidence>
<dbReference type="SUPFAM" id="SSF52172">
    <property type="entry name" value="CheY-like"/>
    <property type="match status" value="1"/>
</dbReference>
<keyword evidence="3" id="KW-0804">Transcription</keyword>
<dbReference type="InterPro" id="IPR011006">
    <property type="entry name" value="CheY-like_superfamily"/>
</dbReference>
<dbReference type="InterPro" id="IPR001789">
    <property type="entry name" value="Sig_transdc_resp-reg_receiver"/>
</dbReference>
<evidence type="ECO:0000256" key="4">
    <source>
        <dbReference type="PROSITE-ProRule" id="PRU00169"/>
    </source>
</evidence>
<keyword evidence="8" id="KW-1185">Reference proteome</keyword>
<dbReference type="PROSITE" id="PS50110">
    <property type="entry name" value="RESPONSE_REGULATORY"/>
    <property type="match status" value="1"/>
</dbReference>
<organism evidence="7 8">
    <name type="scientific">Iningainema tapete BLCC-T55</name>
    <dbReference type="NCBI Taxonomy" id="2748662"/>
    <lineage>
        <taxon>Bacteria</taxon>
        <taxon>Bacillati</taxon>
        <taxon>Cyanobacteriota</taxon>
        <taxon>Cyanophyceae</taxon>
        <taxon>Nostocales</taxon>
        <taxon>Scytonemataceae</taxon>
        <taxon>Iningainema tapete</taxon>
    </lineage>
</organism>
<proteinExistence type="predicted"/>
<evidence type="ECO:0000313" key="7">
    <source>
        <dbReference type="EMBL" id="MBD2772440.1"/>
    </source>
</evidence>
<sequence length="232" mass="25737">MLEKRYGCPVEVTLEVIGGKWKCTILWWLRKSAKRFTELMHLIPGITQKVLTTQLRELEADGLIHRQVYREKPPRVEYSLTLQGETLNPITELMCDWGKTKMPGFQFGLLNLEGLHILVVADEPDTREQLSVLGLIRGAQVTAVSVAVAPLELGQIQPNIIVVDCDISEADLSAFVNQIQLLEAELARQIPAIATGKNRNRIIFPGLRVVLTKPVEPTELAAAIASLTGRLG</sequence>
<keyword evidence="1" id="KW-0805">Transcription regulation</keyword>
<accession>A0A8J7CCT7</accession>
<evidence type="ECO:0000313" key="8">
    <source>
        <dbReference type="Proteomes" id="UP000629098"/>
    </source>
</evidence>
<protein>
    <submittedName>
        <fullName evidence="7">Winged helix-turn-helix transcriptional regulator</fullName>
    </submittedName>
</protein>
<dbReference type="GO" id="GO:0003677">
    <property type="term" value="F:DNA binding"/>
    <property type="evidence" value="ECO:0007669"/>
    <property type="project" value="UniProtKB-KW"/>
</dbReference>
<dbReference type="EMBL" id="JACXAE010000039">
    <property type="protein sequence ID" value="MBD2772440.1"/>
    <property type="molecule type" value="Genomic_DNA"/>
</dbReference>
<dbReference type="InterPro" id="IPR002577">
    <property type="entry name" value="HTH_HxlR"/>
</dbReference>
<name>A0A8J7CCT7_9CYAN</name>
<evidence type="ECO:0000259" key="5">
    <source>
        <dbReference type="PROSITE" id="PS50110"/>
    </source>
</evidence>
<dbReference type="GO" id="GO:0000160">
    <property type="term" value="P:phosphorelay signal transduction system"/>
    <property type="evidence" value="ECO:0007669"/>
    <property type="project" value="InterPro"/>
</dbReference>
<evidence type="ECO:0000256" key="1">
    <source>
        <dbReference type="ARBA" id="ARBA00023015"/>
    </source>
</evidence>